<feature type="compositionally biased region" description="Basic and acidic residues" evidence="1">
    <location>
        <begin position="319"/>
        <end position="335"/>
    </location>
</feature>
<accession>A0ABP0QMD7</accession>
<name>A0ABP0QMD7_9DINO</name>
<feature type="compositionally biased region" description="Basic and acidic residues" evidence="1">
    <location>
        <begin position="423"/>
        <end position="438"/>
    </location>
</feature>
<feature type="compositionally biased region" description="Basic and acidic residues" evidence="1">
    <location>
        <begin position="359"/>
        <end position="382"/>
    </location>
</feature>
<evidence type="ECO:0000313" key="3">
    <source>
        <dbReference type="Proteomes" id="UP001642464"/>
    </source>
</evidence>
<feature type="region of interest" description="Disordered" evidence="1">
    <location>
        <begin position="164"/>
        <end position="195"/>
    </location>
</feature>
<dbReference type="Proteomes" id="UP001642464">
    <property type="component" value="Unassembled WGS sequence"/>
</dbReference>
<sequence length="936" mass="104727">MDCLWLSLEWERQADLRNRLRTSKMLLEKQVGEQFCVPSRPNAVANAMVLRPVLDRLNKAEKFRLPHLDDLKVEIRTLYEKCGLTPGDKDVYQASMELKRLAGLVKRRAHRKEVTKEMGHTKTVFGRKSELLEQIAQKKAELQRKNAIVRSNSSLTLFLVQGKDPAETVPSPVDPQETMKPPAAIPRKGARPVIPASDTEDTQLVEEHAFSMAMPLEDEGDEREPDPPTKLSEESKSPAEPTPAEVLTRRDQLKLKEAKKKEQEAKQAEKKAEKEKQQAEKKAAAEAKKAAKKAEQDAKKLEKAAKAKPKGKAKAAKGLADDAPEKPAEMPEEPAKVAGAADGPGGNDGQPPQKRRRLKQSEVAEPELKAQVEAKAKAEPKPKGKSKAKAKGAPRAKGKEPHEDDDEVATPKRKLFQSDGEGEEKVKPDDEESIEAKKAALLQQMFEDDKPSRWRKSHPQKPSRAAAKSGASAEVTHGKGKKKPELSPFAKKEVRRRKKAELQTMQSSPQEDAQVQGILMQHAKVCQDMPFDALKKYLYGKVQKKFTKSYLNPYLQKQACGVKVKLEGWKAFSEIFYFGRCGTAPSFNAGCVAAYVSAAWLDEQPNEEIEKYEDPNSLVQAKFMSFKYNANLAMSLVTVYAFPQRQSDHSTFALVETFAGQAEVTRNARMANYRTALAMMLRGDWIQGWVAFFGLKCSTWTSVNAGTSGRSACSSIGNCEYKSVRDGNCLGSRMILLMMVAVCLNATIILEQPFSSYFQFYPRFRELVCMLQKHGGPTAVHKTCWYMLHYGSPTPKRHYAFSNSRHVARLDAGKLRGWEKRKGVLKTMGKSHDLVDKYVDSNGKARWKGNSRLRGSENYPAKFGQKMATLMNDLISEKKGIPELPESTPSAESTFSSMTFEDLWSEAYLTSVCHYLRGGNYLKIPPSFRELVPKKL</sequence>
<evidence type="ECO:0000256" key="1">
    <source>
        <dbReference type="SAM" id="MobiDB-lite"/>
    </source>
</evidence>
<dbReference type="EMBL" id="CAXAMM010039829">
    <property type="protein sequence ID" value="CAK9089338.1"/>
    <property type="molecule type" value="Genomic_DNA"/>
</dbReference>
<evidence type="ECO:0000313" key="2">
    <source>
        <dbReference type="EMBL" id="CAK9089338.1"/>
    </source>
</evidence>
<feature type="compositionally biased region" description="Basic and acidic residues" evidence="1">
    <location>
        <begin position="225"/>
        <end position="237"/>
    </location>
</feature>
<feature type="compositionally biased region" description="Basic and acidic residues" evidence="1">
    <location>
        <begin position="247"/>
        <end position="305"/>
    </location>
</feature>
<protein>
    <submittedName>
        <fullName evidence="2">Uncharacterized protein</fullName>
    </submittedName>
</protein>
<feature type="compositionally biased region" description="Basic residues" evidence="1">
    <location>
        <begin position="383"/>
        <end position="396"/>
    </location>
</feature>
<keyword evidence="3" id="KW-1185">Reference proteome</keyword>
<gene>
    <name evidence="2" type="ORF">SCF082_LOCUS42152</name>
</gene>
<reference evidence="2 3" key="1">
    <citation type="submission" date="2024-02" db="EMBL/GenBank/DDBJ databases">
        <authorList>
            <person name="Chen Y."/>
            <person name="Shah S."/>
            <person name="Dougan E. K."/>
            <person name="Thang M."/>
            <person name="Chan C."/>
        </authorList>
    </citation>
    <scope>NUCLEOTIDE SEQUENCE [LARGE SCALE GENOMIC DNA]</scope>
</reference>
<feature type="compositionally biased region" description="Polar residues" evidence="1">
    <location>
        <begin position="503"/>
        <end position="513"/>
    </location>
</feature>
<feature type="compositionally biased region" description="Basic residues" evidence="1">
    <location>
        <begin position="306"/>
        <end position="315"/>
    </location>
</feature>
<feature type="region of interest" description="Disordered" evidence="1">
    <location>
        <begin position="213"/>
        <end position="514"/>
    </location>
</feature>
<organism evidence="2 3">
    <name type="scientific">Durusdinium trenchii</name>
    <dbReference type="NCBI Taxonomy" id="1381693"/>
    <lineage>
        <taxon>Eukaryota</taxon>
        <taxon>Sar</taxon>
        <taxon>Alveolata</taxon>
        <taxon>Dinophyceae</taxon>
        <taxon>Suessiales</taxon>
        <taxon>Symbiodiniaceae</taxon>
        <taxon>Durusdinium</taxon>
    </lineage>
</organism>
<proteinExistence type="predicted"/>
<comment type="caution">
    <text evidence="2">The sequence shown here is derived from an EMBL/GenBank/DDBJ whole genome shotgun (WGS) entry which is preliminary data.</text>
</comment>